<dbReference type="Proteomes" id="UP001058860">
    <property type="component" value="Chromosome"/>
</dbReference>
<feature type="region of interest" description="Disordered" evidence="1">
    <location>
        <begin position="72"/>
        <end position="107"/>
    </location>
</feature>
<name>A0ABY5PHI9_9ACTN</name>
<evidence type="ECO:0000313" key="4">
    <source>
        <dbReference type="Proteomes" id="UP001058860"/>
    </source>
</evidence>
<evidence type="ECO:0000256" key="1">
    <source>
        <dbReference type="SAM" id="MobiDB-lite"/>
    </source>
</evidence>
<reference evidence="4" key="1">
    <citation type="submission" date="2021-11" db="EMBL/GenBank/DDBJ databases">
        <title>Cultivation dependent microbiological survey of springs from the worlds oldest radium mine currently devoted to the extraction of radon-saturated water.</title>
        <authorList>
            <person name="Kapinusova G."/>
            <person name="Smrhova T."/>
            <person name="Strejcek M."/>
            <person name="Suman J."/>
            <person name="Jani K."/>
            <person name="Pajer P."/>
            <person name="Uhlik O."/>
        </authorList>
    </citation>
    <scope>NUCLEOTIDE SEQUENCE [LARGE SCALE GENOMIC DNA]</scope>
    <source>
        <strain evidence="4">J379</strain>
    </source>
</reference>
<organism evidence="3 4">
    <name type="scientific">Svornostia abyssi</name>
    <dbReference type="NCBI Taxonomy" id="2898438"/>
    <lineage>
        <taxon>Bacteria</taxon>
        <taxon>Bacillati</taxon>
        <taxon>Actinomycetota</taxon>
        <taxon>Thermoleophilia</taxon>
        <taxon>Solirubrobacterales</taxon>
        <taxon>Baekduiaceae</taxon>
        <taxon>Svornostia</taxon>
    </lineage>
</organism>
<accession>A0ABY5PHI9</accession>
<keyword evidence="4" id="KW-1185">Reference proteome</keyword>
<dbReference type="EMBL" id="CP088295">
    <property type="protein sequence ID" value="UUY04032.1"/>
    <property type="molecule type" value="Genomic_DNA"/>
</dbReference>
<sequence>MAALGLSYYARNRIGAARWRRLHRFTAFAWVLSIGHALGAGTDADTAWFLIGVAIVVTPTLTLLIARMSGVGKASPRPAAPPAAAGMPHRATPSRQAPGTLFGPPRA</sequence>
<evidence type="ECO:0000256" key="2">
    <source>
        <dbReference type="SAM" id="Phobius"/>
    </source>
</evidence>
<evidence type="ECO:0000313" key="3">
    <source>
        <dbReference type="EMBL" id="UUY04032.1"/>
    </source>
</evidence>
<evidence type="ECO:0008006" key="5">
    <source>
        <dbReference type="Google" id="ProtNLM"/>
    </source>
</evidence>
<keyword evidence="2" id="KW-0472">Membrane</keyword>
<protein>
    <recommendedName>
        <fullName evidence="5">Sulfoxide reductase heme-binding subunit YedZ</fullName>
    </recommendedName>
</protein>
<gene>
    <name evidence="3" type="ORF">LRS13_00435</name>
</gene>
<dbReference type="RefSeq" id="WP_353864530.1">
    <property type="nucleotide sequence ID" value="NZ_CP088295.1"/>
</dbReference>
<keyword evidence="2" id="KW-1133">Transmembrane helix</keyword>
<feature type="transmembrane region" description="Helical" evidence="2">
    <location>
        <begin position="21"/>
        <end position="41"/>
    </location>
</feature>
<proteinExistence type="predicted"/>
<feature type="compositionally biased region" description="Low complexity" evidence="1">
    <location>
        <begin position="74"/>
        <end position="91"/>
    </location>
</feature>
<feature type="transmembrane region" description="Helical" evidence="2">
    <location>
        <begin position="47"/>
        <end position="66"/>
    </location>
</feature>
<keyword evidence="2" id="KW-0812">Transmembrane</keyword>